<evidence type="ECO:0000313" key="3">
    <source>
        <dbReference type="Proteomes" id="UP000664534"/>
    </source>
</evidence>
<keyword evidence="1" id="KW-0812">Transmembrane</keyword>
<feature type="transmembrane region" description="Helical" evidence="1">
    <location>
        <begin position="117"/>
        <end position="139"/>
    </location>
</feature>
<evidence type="ECO:0000313" key="2">
    <source>
        <dbReference type="EMBL" id="CAF9919911.1"/>
    </source>
</evidence>
<dbReference type="OrthoDB" id="188035at2759"/>
<feature type="transmembrane region" description="Helical" evidence="1">
    <location>
        <begin position="85"/>
        <end position="105"/>
    </location>
</feature>
<keyword evidence="3" id="KW-1185">Reference proteome</keyword>
<dbReference type="InterPro" id="IPR038770">
    <property type="entry name" value="Na+/solute_symporter_sf"/>
</dbReference>
<dbReference type="InterPro" id="IPR016833">
    <property type="entry name" value="Put_Na-Bile_cotransptr"/>
</dbReference>
<accession>A0A8H3FFF9</accession>
<dbReference type="Proteomes" id="UP000664534">
    <property type="component" value="Unassembled WGS sequence"/>
</dbReference>
<dbReference type="PANTHER" id="PTHR18640:SF5">
    <property type="entry name" value="SODIUM_BILE ACID COTRANSPORTER 7"/>
    <property type="match status" value="1"/>
</dbReference>
<comment type="caution">
    <text evidence="2">The sequence shown here is derived from an EMBL/GenBank/DDBJ whole genome shotgun (WGS) entry which is preliminary data.</text>
</comment>
<dbReference type="PANTHER" id="PTHR18640">
    <property type="entry name" value="SOLUTE CARRIER FAMILY 10 MEMBER 7"/>
    <property type="match status" value="1"/>
</dbReference>
<feature type="transmembrane region" description="Helical" evidence="1">
    <location>
        <begin position="349"/>
        <end position="371"/>
    </location>
</feature>
<dbReference type="Gene3D" id="1.20.1530.20">
    <property type="match status" value="1"/>
</dbReference>
<proteinExistence type="predicted"/>
<feature type="transmembrane region" description="Helical" evidence="1">
    <location>
        <begin position="53"/>
        <end position="73"/>
    </location>
</feature>
<keyword evidence="1" id="KW-0472">Membrane</keyword>
<keyword evidence="1" id="KW-1133">Transmembrane helix</keyword>
<protein>
    <recommendedName>
        <fullName evidence="4">Sodium bile acid symporter family protein</fullName>
    </recommendedName>
</protein>
<feature type="transmembrane region" description="Helical" evidence="1">
    <location>
        <begin position="284"/>
        <end position="310"/>
    </location>
</feature>
<dbReference type="EMBL" id="CAJPDT010000024">
    <property type="protein sequence ID" value="CAF9919911.1"/>
    <property type="molecule type" value="Genomic_DNA"/>
</dbReference>
<name>A0A8H3FFF9_9LECA</name>
<sequence>MTSSNPPKPKWHQHLSKAKWFLVDQWFLLALGCLILIASQVQVPASQQGQKEIVVTYLCVAVIFITTGCTLPTRVLMQNYSRWKIHLFVQMQSFLMTSAVVYGVVSLCATNRNFMDPGLLVGMIFTGCVPTTISSNIVMTRQAHGNTALTVVQSTLGNLLGPFLSPLLIQIYTASNEWYSDILPKSHEGGYGEIYKRVFKQLGLSIFLPLVWPMLTPFIRTDRAKITQAVGQVVQNIFPETTKRVFIEWKFNRIGSLALLTIIWQTFDQAFATGAFTSVKPDNIIFIVFISITYYVLWTIICISLSIFWLGKDDTIAVAYCVPAKTPAMGVPLSNVMFPGLAAITASKIQIPMVIFQAFQIAGGSLMTIAFRKWIRPDKQRETDAEKAELEGGLNATPAEGSG</sequence>
<dbReference type="GO" id="GO:0005886">
    <property type="term" value="C:plasma membrane"/>
    <property type="evidence" value="ECO:0007669"/>
    <property type="project" value="TreeGrafter"/>
</dbReference>
<dbReference type="AlphaFoldDB" id="A0A8H3FFF9"/>
<feature type="transmembrane region" description="Helical" evidence="1">
    <location>
        <begin position="21"/>
        <end position="41"/>
    </location>
</feature>
<evidence type="ECO:0000256" key="1">
    <source>
        <dbReference type="SAM" id="Phobius"/>
    </source>
</evidence>
<reference evidence="2" key="1">
    <citation type="submission" date="2021-03" db="EMBL/GenBank/DDBJ databases">
        <authorList>
            <person name="Tagirdzhanova G."/>
        </authorList>
    </citation>
    <scope>NUCLEOTIDE SEQUENCE</scope>
</reference>
<dbReference type="Pfam" id="PF13593">
    <property type="entry name" value="SBF_like"/>
    <property type="match status" value="2"/>
</dbReference>
<evidence type="ECO:0008006" key="4">
    <source>
        <dbReference type="Google" id="ProtNLM"/>
    </source>
</evidence>
<organism evidence="2 3">
    <name type="scientific">Imshaugia aleurites</name>
    <dbReference type="NCBI Taxonomy" id="172621"/>
    <lineage>
        <taxon>Eukaryota</taxon>
        <taxon>Fungi</taxon>
        <taxon>Dikarya</taxon>
        <taxon>Ascomycota</taxon>
        <taxon>Pezizomycotina</taxon>
        <taxon>Lecanoromycetes</taxon>
        <taxon>OSLEUM clade</taxon>
        <taxon>Lecanoromycetidae</taxon>
        <taxon>Lecanorales</taxon>
        <taxon>Lecanorineae</taxon>
        <taxon>Parmeliaceae</taxon>
        <taxon>Imshaugia</taxon>
    </lineage>
</organism>
<gene>
    <name evidence="2" type="ORF">IMSHALPRED_004760</name>
</gene>